<comment type="caution">
    <text evidence="1">The sequence shown here is derived from an EMBL/GenBank/DDBJ whole genome shotgun (WGS) entry which is preliminary data.</text>
</comment>
<keyword evidence="2" id="KW-1185">Reference proteome</keyword>
<organism evidence="1 2">
    <name type="scientific">Fibrella forsythiae</name>
    <dbReference type="NCBI Taxonomy" id="2817061"/>
    <lineage>
        <taxon>Bacteria</taxon>
        <taxon>Pseudomonadati</taxon>
        <taxon>Bacteroidota</taxon>
        <taxon>Cytophagia</taxon>
        <taxon>Cytophagales</taxon>
        <taxon>Spirosomataceae</taxon>
        <taxon>Fibrella</taxon>
    </lineage>
</organism>
<dbReference type="EMBL" id="JAFMYW010000001">
    <property type="protein sequence ID" value="MBO0947429.1"/>
    <property type="molecule type" value="Genomic_DNA"/>
</dbReference>
<evidence type="ECO:0000313" key="2">
    <source>
        <dbReference type="Proteomes" id="UP000664628"/>
    </source>
</evidence>
<proteinExistence type="predicted"/>
<dbReference type="Proteomes" id="UP000664628">
    <property type="component" value="Unassembled WGS sequence"/>
</dbReference>
<name>A0ABS3JDT1_9BACT</name>
<evidence type="ECO:0008006" key="3">
    <source>
        <dbReference type="Google" id="ProtNLM"/>
    </source>
</evidence>
<evidence type="ECO:0000313" key="1">
    <source>
        <dbReference type="EMBL" id="MBO0947429.1"/>
    </source>
</evidence>
<protein>
    <recommendedName>
        <fullName evidence="3">GNAT family N-acetyltransferase</fullName>
    </recommendedName>
</protein>
<reference evidence="1 2" key="1">
    <citation type="submission" date="2021-03" db="EMBL/GenBank/DDBJ databases">
        <title>Fibrella sp. HMF5405 genome sequencing and assembly.</title>
        <authorList>
            <person name="Kang H."/>
            <person name="Kim H."/>
            <person name="Bae S."/>
            <person name="Joh K."/>
        </authorList>
    </citation>
    <scope>NUCLEOTIDE SEQUENCE [LARGE SCALE GENOMIC DNA]</scope>
    <source>
        <strain evidence="1 2">HMF5405</strain>
    </source>
</reference>
<gene>
    <name evidence="1" type="ORF">J2I46_02460</name>
</gene>
<dbReference type="RefSeq" id="WP_207327340.1">
    <property type="nucleotide sequence ID" value="NZ_JAFMYW010000001.1"/>
</dbReference>
<sequence>MDLSADDVRQLYDLAHRTGFPLERGYLEKAHFEHRPTLVMAHLGTELVGFQSYNTYRIKTPFFRNRVPFIYGGLAFQDDAVAGRGIGYRISRYYMQHTLGKFFFLKKYAFAIRTPTPRLIQILAVQHKLVHFKNGMVTPEVYQFAQQFVRHVRRFQDPIDDRLIVRTRPLCADITDQWSTLFRASDDYYNQLVYEAGLIKADGESRIITGNYLLLLGHSSVRQLIRSLTA</sequence>
<accession>A0ABS3JDT1</accession>